<dbReference type="GO" id="GO:0015288">
    <property type="term" value="F:porin activity"/>
    <property type="evidence" value="ECO:0007669"/>
    <property type="project" value="TreeGrafter"/>
</dbReference>
<dbReference type="GO" id="GO:0016787">
    <property type="term" value="F:hydrolase activity"/>
    <property type="evidence" value="ECO:0007669"/>
    <property type="project" value="UniProtKB-KW"/>
</dbReference>
<keyword evidence="3" id="KW-0732">Signal</keyword>
<dbReference type="GO" id="GO:0016020">
    <property type="term" value="C:membrane"/>
    <property type="evidence" value="ECO:0007669"/>
    <property type="project" value="InterPro"/>
</dbReference>
<comment type="similarity">
    <text evidence="1">Belongs to the outer membrane porin (Opr) (TC 1.B.25) family.</text>
</comment>
<keyword evidence="2" id="KW-0813">Transport</keyword>
<evidence type="ECO:0000313" key="5">
    <source>
        <dbReference type="Proteomes" id="UP000251584"/>
    </source>
</evidence>
<name>A0A2X2WJD5_CITKO</name>
<dbReference type="Pfam" id="PF03573">
    <property type="entry name" value="OprD"/>
    <property type="match status" value="1"/>
</dbReference>
<evidence type="ECO:0000256" key="1">
    <source>
        <dbReference type="ARBA" id="ARBA00009075"/>
    </source>
</evidence>
<evidence type="ECO:0000256" key="2">
    <source>
        <dbReference type="ARBA" id="ARBA00022448"/>
    </source>
</evidence>
<dbReference type="PANTHER" id="PTHR34596:SF2">
    <property type="entry name" value="CHITOPORIN"/>
    <property type="match status" value="1"/>
</dbReference>
<dbReference type="EMBL" id="UAVY01000007">
    <property type="protein sequence ID" value="SQB37693.1"/>
    <property type="molecule type" value="Genomic_DNA"/>
</dbReference>
<sequence>MRISNTVLSYGNQRPQLPIVYADDSRLLFESFTGTMLTSREIDGLEINAGYFTDEQRKSDDRHNSGLKSLSFGGASYQFNDQLSGALYASHVEDVLNKQYLGAELQTAFQHRTAAGAGLQRLQLTSGFRLRR</sequence>
<dbReference type="Gene3D" id="2.40.160.10">
    <property type="entry name" value="Porin"/>
    <property type="match status" value="1"/>
</dbReference>
<dbReference type="InterPro" id="IPR005318">
    <property type="entry name" value="OM_porin_bac"/>
</dbReference>
<proteinExistence type="inferred from homology"/>
<reference evidence="4 5" key="1">
    <citation type="submission" date="2018-06" db="EMBL/GenBank/DDBJ databases">
        <authorList>
            <consortium name="Pathogen Informatics"/>
            <person name="Doyle S."/>
        </authorList>
    </citation>
    <scope>NUCLEOTIDE SEQUENCE [LARGE SCALE GENOMIC DNA]</scope>
    <source>
        <strain evidence="4 5">NCTC10786</strain>
    </source>
</reference>
<dbReference type="Proteomes" id="UP000251584">
    <property type="component" value="Unassembled WGS sequence"/>
</dbReference>
<dbReference type="AlphaFoldDB" id="A0A2X2WJD5"/>
<keyword evidence="4" id="KW-0378">Hydrolase</keyword>
<protein>
    <submittedName>
        <fullName evidence="4">Porin D</fullName>
        <ecNumber evidence="4">3.4.21.-</ecNumber>
    </submittedName>
</protein>
<gene>
    <name evidence="4" type="primary">oprD_2</name>
    <name evidence="4" type="ORF">NCTC10786_04452</name>
</gene>
<dbReference type="InterPro" id="IPR023614">
    <property type="entry name" value="Porin_dom_sf"/>
</dbReference>
<accession>A0A2X2WJD5</accession>
<organism evidence="4 5">
    <name type="scientific">Citrobacter koseri</name>
    <name type="common">Citrobacter diversus</name>
    <dbReference type="NCBI Taxonomy" id="545"/>
    <lineage>
        <taxon>Bacteria</taxon>
        <taxon>Pseudomonadati</taxon>
        <taxon>Pseudomonadota</taxon>
        <taxon>Gammaproteobacteria</taxon>
        <taxon>Enterobacterales</taxon>
        <taxon>Enterobacteriaceae</taxon>
        <taxon>Citrobacter</taxon>
    </lineage>
</organism>
<evidence type="ECO:0000256" key="3">
    <source>
        <dbReference type="ARBA" id="ARBA00022729"/>
    </source>
</evidence>
<dbReference type="EC" id="3.4.21.-" evidence="4"/>
<dbReference type="PANTHER" id="PTHR34596">
    <property type="entry name" value="CHITOPORIN"/>
    <property type="match status" value="1"/>
</dbReference>
<evidence type="ECO:0000313" key="4">
    <source>
        <dbReference type="EMBL" id="SQB37693.1"/>
    </source>
</evidence>